<dbReference type="InterPro" id="IPR029040">
    <property type="entry name" value="RPABC4/Spt4"/>
</dbReference>
<keyword evidence="6 8" id="KW-0539">Nucleus</keyword>
<evidence type="ECO:0000313" key="10">
    <source>
        <dbReference type="EMBL" id="CCX12603.1"/>
    </source>
</evidence>
<evidence type="ECO:0000259" key="9">
    <source>
        <dbReference type="SMART" id="SM01389"/>
    </source>
</evidence>
<dbReference type="GO" id="GO:0032044">
    <property type="term" value="C:DSIF complex"/>
    <property type="evidence" value="ECO:0007669"/>
    <property type="project" value="TreeGrafter"/>
</dbReference>
<dbReference type="InterPro" id="IPR022800">
    <property type="entry name" value="Spt4/RpoE2_Znf"/>
</dbReference>
<evidence type="ECO:0000256" key="3">
    <source>
        <dbReference type="ARBA" id="ARBA00010464"/>
    </source>
</evidence>
<dbReference type="EMBL" id="HF935720">
    <property type="protein sequence ID" value="CCX12603.1"/>
    <property type="molecule type" value="Genomic_DNA"/>
</dbReference>
<dbReference type="InterPro" id="IPR009287">
    <property type="entry name" value="Spt4"/>
</dbReference>
<dbReference type="CDD" id="cd07973">
    <property type="entry name" value="Spt4"/>
    <property type="match status" value="1"/>
</dbReference>
<comment type="subcellular location">
    <subcellularLocation>
        <location evidence="2">Chromosome</location>
        <location evidence="2">Centromere</location>
    </subcellularLocation>
    <subcellularLocation>
        <location evidence="1 8">Nucleus</location>
    </subcellularLocation>
</comment>
<evidence type="ECO:0000313" key="11">
    <source>
        <dbReference type="Proteomes" id="UP000018144"/>
    </source>
</evidence>
<evidence type="ECO:0000256" key="6">
    <source>
        <dbReference type="ARBA" id="ARBA00023242"/>
    </source>
</evidence>
<evidence type="ECO:0000256" key="1">
    <source>
        <dbReference type="ARBA" id="ARBA00004123"/>
    </source>
</evidence>
<evidence type="ECO:0000256" key="4">
    <source>
        <dbReference type="ARBA" id="ARBA00020182"/>
    </source>
</evidence>
<dbReference type="GO" id="GO:0000775">
    <property type="term" value="C:chromosome, centromeric region"/>
    <property type="evidence" value="ECO:0007669"/>
    <property type="project" value="UniProtKB-SubCell"/>
</dbReference>
<dbReference type="PANTHER" id="PTHR12882:SF1">
    <property type="entry name" value="TRANSCRIPTION ELONGATION FACTOR SPT4"/>
    <property type="match status" value="1"/>
</dbReference>
<protein>
    <recommendedName>
        <fullName evidence="4 8">Transcription elongation factor SPT4</fullName>
    </recommendedName>
</protein>
<dbReference type="GO" id="GO:0008270">
    <property type="term" value="F:zinc ion binding"/>
    <property type="evidence" value="ECO:0007669"/>
    <property type="project" value="InterPro"/>
</dbReference>
<evidence type="ECO:0000256" key="7">
    <source>
        <dbReference type="ARBA" id="ARBA00023328"/>
    </source>
</evidence>
<dbReference type="OMA" id="FDGMIAV"/>
<sequence length="122" mass="13789">MSSASSSYVTPGQMRNLRACMICSYVQTFQKFKVNGCPNCEQLLNNLGPEAIEDITSPVFEGLVALRDPVKSWVARWQRVEQCEKGVYAVKVSGNLPEEILRELENLNIVYRPRDGSYVIED</sequence>
<keyword evidence="10" id="KW-0251">Elongation factor</keyword>
<feature type="domain" description="Spt4/RpoE2 zinc finger" evidence="9">
    <location>
        <begin position="17"/>
        <end position="93"/>
    </location>
</feature>
<dbReference type="Gene3D" id="3.30.40.210">
    <property type="match status" value="1"/>
</dbReference>
<dbReference type="GO" id="GO:0000993">
    <property type="term" value="F:RNA polymerase II complex binding"/>
    <property type="evidence" value="ECO:0007669"/>
    <property type="project" value="TreeGrafter"/>
</dbReference>
<dbReference type="eggNOG" id="KOG3490">
    <property type="taxonomic scope" value="Eukaryota"/>
</dbReference>
<keyword evidence="10" id="KW-0648">Protein biosynthesis</keyword>
<dbReference type="PANTHER" id="PTHR12882">
    <property type="entry name" value="SUPPRESSOR OF TY 4"/>
    <property type="match status" value="1"/>
</dbReference>
<dbReference type="STRING" id="1076935.U4LJH0"/>
<keyword evidence="11" id="KW-1185">Reference proteome</keyword>
<dbReference type="OrthoDB" id="248751at2759"/>
<dbReference type="SUPFAM" id="SSF63393">
    <property type="entry name" value="RNA polymerase subunits"/>
    <property type="match status" value="1"/>
</dbReference>
<dbReference type="InterPro" id="IPR038510">
    <property type="entry name" value="Spt4_sf"/>
</dbReference>
<proteinExistence type="inferred from homology"/>
<name>U4LJH0_PYROM</name>
<gene>
    <name evidence="10" type="ORF">PCON_12197</name>
</gene>
<evidence type="ECO:0000256" key="2">
    <source>
        <dbReference type="ARBA" id="ARBA00004584"/>
    </source>
</evidence>
<dbReference type="SMART" id="SM01389">
    <property type="entry name" value="Spt4"/>
    <property type="match status" value="1"/>
</dbReference>
<dbReference type="PIRSF" id="PIRSF025023">
    <property type="entry name" value="Spt4"/>
    <property type="match status" value="1"/>
</dbReference>
<keyword evidence="7" id="KW-0137">Centromere</keyword>
<dbReference type="Pfam" id="PF06093">
    <property type="entry name" value="Spt4"/>
    <property type="match status" value="1"/>
</dbReference>
<organism evidence="10 11">
    <name type="scientific">Pyronema omphalodes (strain CBS 100304)</name>
    <name type="common">Pyronema confluens</name>
    <dbReference type="NCBI Taxonomy" id="1076935"/>
    <lineage>
        <taxon>Eukaryota</taxon>
        <taxon>Fungi</taxon>
        <taxon>Dikarya</taxon>
        <taxon>Ascomycota</taxon>
        <taxon>Pezizomycotina</taxon>
        <taxon>Pezizomycetes</taxon>
        <taxon>Pezizales</taxon>
        <taxon>Pyronemataceae</taxon>
        <taxon>Pyronema</taxon>
    </lineage>
</organism>
<evidence type="ECO:0000256" key="8">
    <source>
        <dbReference type="PIRNR" id="PIRNR025023"/>
    </source>
</evidence>
<dbReference type="GO" id="GO:0006355">
    <property type="term" value="P:regulation of DNA-templated transcription"/>
    <property type="evidence" value="ECO:0007669"/>
    <property type="project" value="InterPro"/>
</dbReference>
<reference evidence="10 11" key="1">
    <citation type="journal article" date="2013" name="PLoS Genet.">
        <title>The genome and development-dependent transcriptomes of Pyronema confluens: a window into fungal evolution.</title>
        <authorList>
            <person name="Traeger S."/>
            <person name="Altegoer F."/>
            <person name="Freitag M."/>
            <person name="Gabaldon T."/>
            <person name="Kempken F."/>
            <person name="Kumar A."/>
            <person name="Marcet-Houben M."/>
            <person name="Poggeler S."/>
            <person name="Stajich J.E."/>
            <person name="Nowrousian M."/>
        </authorList>
    </citation>
    <scope>NUCLEOTIDE SEQUENCE [LARGE SCALE GENOMIC DNA]</scope>
    <source>
        <strain evidence="11">CBS 100304</strain>
        <tissue evidence="10">Vegetative mycelium</tissue>
    </source>
</reference>
<dbReference type="Proteomes" id="UP000018144">
    <property type="component" value="Unassembled WGS sequence"/>
</dbReference>
<evidence type="ECO:0000256" key="5">
    <source>
        <dbReference type="ARBA" id="ARBA00023163"/>
    </source>
</evidence>
<comment type="function">
    <text evidence="8">The SPT4-SPT5 complex mediates both activation and inhibition of transcription elongation, and plays a role in pre-mRNA processing. This complex seems to be important for the stability of the RNA polymerase II elongation machinery on the chromatin template but not for the inherent ability of this machinery to translocate down the gene.</text>
</comment>
<comment type="similarity">
    <text evidence="3 8">Belongs to the SPT4 family.</text>
</comment>
<dbReference type="GO" id="GO:0140673">
    <property type="term" value="P:transcription elongation-coupled chromatin remodeling"/>
    <property type="evidence" value="ECO:0007669"/>
    <property type="project" value="InterPro"/>
</dbReference>
<keyword evidence="5 8" id="KW-0804">Transcription</keyword>
<dbReference type="AlphaFoldDB" id="U4LJH0"/>
<dbReference type="GO" id="GO:0003746">
    <property type="term" value="F:translation elongation factor activity"/>
    <property type="evidence" value="ECO:0007669"/>
    <property type="project" value="UniProtKB-KW"/>
</dbReference>
<accession>U4LJH0</accession>